<sequence length="101" mass="10767">MLRPTMCISAGRAVGGMGDKTMATATALELYHNAFLIHDDIENGSESRRGKETLHQSIGMARAINAGDATNILAVGMLLKNLSFIGVQKTWMPIAGLATCF</sequence>
<evidence type="ECO:0000256" key="5">
    <source>
        <dbReference type="ARBA" id="ARBA00022842"/>
    </source>
</evidence>
<dbReference type="Pfam" id="PF00348">
    <property type="entry name" value="polyprenyl_synt"/>
    <property type="match status" value="1"/>
</dbReference>
<dbReference type="GO" id="GO:0004659">
    <property type="term" value="F:prenyltransferase activity"/>
    <property type="evidence" value="ECO:0007669"/>
    <property type="project" value="InterPro"/>
</dbReference>
<dbReference type="PANTHER" id="PTHR12001:SF85">
    <property type="entry name" value="SHORT CHAIN ISOPRENYL DIPHOSPHATE SYNTHASE"/>
    <property type="match status" value="1"/>
</dbReference>
<accession>Q113Y2</accession>
<keyword evidence="4" id="KW-0479">Metal-binding</keyword>
<dbReference type="GO" id="GO:0046872">
    <property type="term" value="F:metal ion binding"/>
    <property type="evidence" value="ECO:0007669"/>
    <property type="project" value="UniProtKB-KW"/>
</dbReference>
<evidence type="ECO:0000256" key="4">
    <source>
        <dbReference type="ARBA" id="ARBA00022723"/>
    </source>
</evidence>
<evidence type="ECO:0000313" key="6">
    <source>
        <dbReference type="EMBL" id="ABG51192.1"/>
    </source>
</evidence>
<dbReference type="HOGENOM" id="CLU_2290450_0_0_3"/>
<dbReference type="AlphaFoldDB" id="Q113Y2"/>
<evidence type="ECO:0000256" key="2">
    <source>
        <dbReference type="ARBA" id="ARBA00006706"/>
    </source>
</evidence>
<reference evidence="6" key="1">
    <citation type="submission" date="2006-06" db="EMBL/GenBank/DDBJ databases">
        <title>Complete sequence of Trichodesmium erythraeum IMS101.</title>
        <authorList>
            <consortium name="US DOE Joint Genome Institute"/>
            <person name="Copeland A."/>
            <person name="Lucas S."/>
            <person name="Lapidus A."/>
            <person name="Barry K."/>
            <person name="Detter J.C."/>
            <person name="Glavina del Rio T."/>
            <person name="Hammon N."/>
            <person name="Israni S."/>
            <person name="Dalin E."/>
            <person name="Tice H."/>
            <person name="Pitluck S."/>
            <person name="Kiss H."/>
            <person name="Munk A.C."/>
            <person name="Brettin T."/>
            <person name="Bruce D."/>
            <person name="Han C."/>
            <person name="Tapia R."/>
            <person name="Gilna P."/>
            <person name="Schmutz J."/>
            <person name="Larimer F."/>
            <person name="Land M."/>
            <person name="Hauser L."/>
            <person name="Kyrpides N."/>
            <person name="Kim E."/>
            <person name="Richardson P."/>
        </authorList>
    </citation>
    <scope>NUCLEOTIDE SEQUENCE [LARGE SCALE GENOMIC DNA]</scope>
    <source>
        <strain evidence="6">IMS101</strain>
    </source>
</reference>
<comment type="cofactor">
    <cofactor evidence="1">
        <name>Mg(2+)</name>
        <dbReference type="ChEBI" id="CHEBI:18420"/>
    </cofactor>
</comment>
<dbReference type="SUPFAM" id="SSF48576">
    <property type="entry name" value="Terpenoid synthases"/>
    <property type="match status" value="1"/>
</dbReference>
<gene>
    <name evidence="6" type="ordered locus">Tery_1937</name>
</gene>
<dbReference type="PANTHER" id="PTHR12001">
    <property type="entry name" value="GERANYLGERANYL PYROPHOSPHATE SYNTHASE"/>
    <property type="match status" value="1"/>
</dbReference>
<dbReference type="EMBL" id="CP000393">
    <property type="protein sequence ID" value="ABG51192.1"/>
    <property type="molecule type" value="Genomic_DNA"/>
</dbReference>
<keyword evidence="3" id="KW-0808">Transferase</keyword>
<proteinExistence type="inferred from homology"/>
<dbReference type="InterPro" id="IPR008949">
    <property type="entry name" value="Isoprenoid_synthase_dom_sf"/>
</dbReference>
<dbReference type="KEGG" id="ter:Tery_1937"/>
<dbReference type="eggNOG" id="COG0142">
    <property type="taxonomic scope" value="Bacteria"/>
</dbReference>
<dbReference type="STRING" id="203124.Tery_1937"/>
<keyword evidence="5" id="KW-0460">Magnesium</keyword>
<name>Q113Y2_TRIEI</name>
<dbReference type="GO" id="GO:0008299">
    <property type="term" value="P:isoprenoid biosynthetic process"/>
    <property type="evidence" value="ECO:0007669"/>
    <property type="project" value="InterPro"/>
</dbReference>
<evidence type="ECO:0000256" key="3">
    <source>
        <dbReference type="ARBA" id="ARBA00022679"/>
    </source>
</evidence>
<comment type="similarity">
    <text evidence="2">Belongs to the FPP/GGPP synthase family.</text>
</comment>
<dbReference type="InterPro" id="IPR000092">
    <property type="entry name" value="Polyprenyl_synt"/>
</dbReference>
<dbReference type="Gene3D" id="1.10.600.10">
    <property type="entry name" value="Farnesyl Diphosphate Synthase"/>
    <property type="match status" value="1"/>
</dbReference>
<protein>
    <submittedName>
        <fullName evidence="6">IdsA</fullName>
    </submittedName>
</protein>
<organism evidence="6">
    <name type="scientific">Trichodesmium erythraeum (strain IMS101)</name>
    <dbReference type="NCBI Taxonomy" id="203124"/>
    <lineage>
        <taxon>Bacteria</taxon>
        <taxon>Bacillati</taxon>
        <taxon>Cyanobacteriota</taxon>
        <taxon>Cyanophyceae</taxon>
        <taxon>Oscillatoriophycideae</taxon>
        <taxon>Oscillatoriales</taxon>
        <taxon>Microcoleaceae</taxon>
        <taxon>Trichodesmium</taxon>
    </lineage>
</organism>
<evidence type="ECO:0000256" key="1">
    <source>
        <dbReference type="ARBA" id="ARBA00001946"/>
    </source>
</evidence>